<dbReference type="GO" id="GO:0016020">
    <property type="term" value="C:membrane"/>
    <property type="evidence" value="ECO:0007669"/>
    <property type="project" value="UniProtKB-SubCell"/>
</dbReference>
<keyword evidence="4 11" id="KW-0812">Transmembrane</keyword>
<accession>A0A1Z4JSB5</accession>
<geneLocation type="plasmid" evidence="13">
    <name>plasmid2</name>
</geneLocation>
<organism evidence="13 14">
    <name type="scientific">Leptolyngbya boryana NIES-2135</name>
    <dbReference type="NCBI Taxonomy" id="1973484"/>
    <lineage>
        <taxon>Bacteria</taxon>
        <taxon>Bacillati</taxon>
        <taxon>Cyanobacteriota</taxon>
        <taxon>Cyanophyceae</taxon>
        <taxon>Leptolyngbyales</taxon>
        <taxon>Leptolyngbyaceae</taxon>
        <taxon>Leptolyngbya group</taxon>
        <taxon>Leptolyngbya</taxon>
    </lineage>
</organism>
<dbReference type="InterPro" id="IPR035965">
    <property type="entry name" value="PAS-like_dom_sf"/>
</dbReference>
<evidence type="ECO:0000256" key="1">
    <source>
        <dbReference type="ARBA" id="ARBA00004141"/>
    </source>
</evidence>
<evidence type="ECO:0000256" key="8">
    <source>
        <dbReference type="ARBA" id="ARBA00022989"/>
    </source>
</evidence>
<keyword evidence="7" id="KW-0067">ATP-binding</keyword>
<sequence length="297" mass="32452">MGKKNSRWLRNAQTRQNGSPSYIAQYGVAIVSVTLALGIILALNAYLASTPSPLFFAAVMLSAWYGGLDSGIPATVFPTLVINFFLVEPIYELGMPDLGTFARLGPFVMTALFINSLTEAQRAARHKAEIKFKSLQESEAQFGCLAGSNIIRTLVARIDGVILDANQNFLQLVGSSQEELHTGRLDWRMITPPESVGGSERAVAQLLLTGGCTPLEKEYPRKDGFRVPVLHGAVMTGDVTVTDFVLDLSEHKRVTAIQQEAMRREHLLLAPQRAANAQLETVLASINDQFLVLVLQL</sequence>
<dbReference type="EMBL" id="AP018205">
    <property type="protein sequence ID" value="BAY59655.1"/>
    <property type="molecule type" value="Genomic_DNA"/>
</dbReference>
<evidence type="ECO:0000256" key="3">
    <source>
        <dbReference type="ARBA" id="ARBA00022679"/>
    </source>
</evidence>
<evidence type="ECO:0000256" key="11">
    <source>
        <dbReference type="SAM" id="Phobius"/>
    </source>
</evidence>
<protein>
    <submittedName>
        <fullName evidence="13">PAS/PAC sensor hybrid histidine kinase</fullName>
    </submittedName>
</protein>
<proteinExistence type="predicted"/>
<evidence type="ECO:0000256" key="5">
    <source>
        <dbReference type="ARBA" id="ARBA00022741"/>
    </source>
</evidence>
<keyword evidence="6 13" id="KW-0418">Kinase</keyword>
<keyword evidence="9" id="KW-0902">Two-component regulatory system</keyword>
<keyword evidence="2" id="KW-0597">Phosphoprotein</keyword>
<evidence type="ECO:0000259" key="12">
    <source>
        <dbReference type="Pfam" id="PF13493"/>
    </source>
</evidence>
<keyword evidence="14" id="KW-1185">Reference proteome</keyword>
<evidence type="ECO:0000256" key="6">
    <source>
        <dbReference type="ARBA" id="ARBA00022777"/>
    </source>
</evidence>
<evidence type="ECO:0000256" key="4">
    <source>
        <dbReference type="ARBA" id="ARBA00022692"/>
    </source>
</evidence>
<dbReference type="Gene3D" id="1.20.120.620">
    <property type="entry name" value="Backbone structure of the membrane domain of e. Coli histidine kinase receptor kdpd"/>
    <property type="match status" value="1"/>
</dbReference>
<feature type="domain" description="Sensor protein KdpD transmembrane" evidence="12">
    <location>
        <begin position="26"/>
        <end position="128"/>
    </location>
</feature>
<evidence type="ECO:0000256" key="7">
    <source>
        <dbReference type="ARBA" id="ARBA00022840"/>
    </source>
</evidence>
<dbReference type="CDD" id="cd00130">
    <property type="entry name" value="PAS"/>
    <property type="match status" value="1"/>
</dbReference>
<dbReference type="Pfam" id="PF13493">
    <property type="entry name" value="DUF4118"/>
    <property type="match status" value="1"/>
</dbReference>
<evidence type="ECO:0000313" key="14">
    <source>
        <dbReference type="Proteomes" id="UP000217895"/>
    </source>
</evidence>
<dbReference type="GO" id="GO:0016301">
    <property type="term" value="F:kinase activity"/>
    <property type="evidence" value="ECO:0007669"/>
    <property type="project" value="UniProtKB-KW"/>
</dbReference>
<feature type="transmembrane region" description="Helical" evidence="11">
    <location>
        <begin position="21"/>
        <end position="43"/>
    </location>
</feature>
<keyword evidence="10 11" id="KW-0472">Membrane</keyword>
<dbReference type="Gene3D" id="3.30.450.20">
    <property type="entry name" value="PAS domain"/>
    <property type="match status" value="1"/>
</dbReference>
<dbReference type="InterPro" id="IPR038318">
    <property type="entry name" value="KdpD_sf"/>
</dbReference>
<dbReference type="Proteomes" id="UP000217895">
    <property type="component" value="Plasmid Plasmid2 dna"/>
</dbReference>
<dbReference type="GO" id="GO:0005524">
    <property type="term" value="F:ATP binding"/>
    <property type="evidence" value="ECO:0007669"/>
    <property type="project" value="UniProtKB-KW"/>
</dbReference>
<dbReference type="AlphaFoldDB" id="A0A1Z4JSB5"/>
<gene>
    <name evidence="13" type="ORF">NIES2135_65320</name>
</gene>
<reference evidence="13 14" key="1">
    <citation type="submission" date="2017-06" db="EMBL/GenBank/DDBJ databases">
        <title>Genome sequencing of cyanobaciteial culture collection at National Institute for Environmental Studies (NIES).</title>
        <authorList>
            <person name="Hirose Y."/>
            <person name="Shimura Y."/>
            <person name="Fujisawa T."/>
            <person name="Nakamura Y."/>
            <person name="Kawachi M."/>
        </authorList>
    </citation>
    <scope>NUCLEOTIDE SEQUENCE [LARGE SCALE GENOMIC DNA]</scope>
    <source>
        <strain evidence="13 14">NIES-2135</strain>
        <plasmid evidence="14">Plasmid Plasmid2 dna</plasmid>
    </source>
</reference>
<name>A0A1Z4JSB5_LEPBY</name>
<dbReference type="GO" id="GO:0000160">
    <property type="term" value="P:phosphorelay signal transduction system"/>
    <property type="evidence" value="ECO:0007669"/>
    <property type="project" value="UniProtKB-KW"/>
</dbReference>
<keyword evidence="5" id="KW-0547">Nucleotide-binding</keyword>
<evidence type="ECO:0000313" key="13">
    <source>
        <dbReference type="EMBL" id="BAY59655.1"/>
    </source>
</evidence>
<evidence type="ECO:0000256" key="9">
    <source>
        <dbReference type="ARBA" id="ARBA00023012"/>
    </source>
</evidence>
<dbReference type="InterPro" id="IPR025201">
    <property type="entry name" value="KdpD_TM"/>
</dbReference>
<evidence type="ECO:0000256" key="10">
    <source>
        <dbReference type="ARBA" id="ARBA00023136"/>
    </source>
</evidence>
<feature type="transmembrane region" description="Helical" evidence="11">
    <location>
        <begin position="63"/>
        <end position="86"/>
    </location>
</feature>
<keyword evidence="13" id="KW-0614">Plasmid</keyword>
<dbReference type="SUPFAM" id="SSF55785">
    <property type="entry name" value="PYP-like sensor domain (PAS domain)"/>
    <property type="match status" value="1"/>
</dbReference>
<comment type="subcellular location">
    <subcellularLocation>
        <location evidence="1">Membrane</location>
        <topology evidence="1">Multi-pass membrane protein</topology>
    </subcellularLocation>
</comment>
<keyword evidence="8 11" id="KW-1133">Transmembrane helix</keyword>
<dbReference type="InterPro" id="IPR000014">
    <property type="entry name" value="PAS"/>
</dbReference>
<evidence type="ECO:0000256" key="2">
    <source>
        <dbReference type="ARBA" id="ARBA00022553"/>
    </source>
</evidence>
<dbReference type="NCBIfam" id="TIGR00229">
    <property type="entry name" value="sensory_box"/>
    <property type="match status" value="1"/>
</dbReference>
<keyword evidence="3" id="KW-0808">Transferase</keyword>